<dbReference type="EMBL" id="JAMFMB010000021">
    <property type="protein sequence ID" value="MCL6285052.1"/>
    <property type="molecule type" value="Genomic_DNA"/>
</dbReference>
<organism evidence="1 2">
    <name type="scientific">Ruegeria spongiae</name>
    <dbReference type="NCBI Taxonomy" id="2942209"/>
    <lineage>
        <taxon>Bacteria</taxon>
        <taxon>Pseudomonadati</taxon>
        <taxon>Pseudomonadota</taxon>
        <taxon>Alphaproteobacteria</taxon>
        <taxon>Rhodobacterales</taxon>
        <taxon>Roseobacteraceae</taxon>
        <taxon>Ruegeria</taxon>
    </lineage>
</organism>
<dbReference type="RefSeq" id="WP_249711467.1">
    <property type="nucleotide sequence ID" value="NZ_JAMFMB010000021.1"/>
</dbReference>
<evidence type="ECO:0000313" key="1">
    <source>
        <dbReference type="EMBL" id="MCL6285052.1"/>
    </source>
</evidence>
<sequence>MRRFALILALVPGGLAAEEFRQLTGDEILTALIDRKLAYEGGATQTFEPSMRTQYFSSGPSAGSWAVRGDQYCSVWPPSDIWACYNIERSGDVIRFIGAGGDLTDGTYVE</sequence>
<proteinExistence type="predicted"/>
<comment type="caution">
    <text evidence="1">The sequence shown here is derived from an EMBL/GenBank/DDBJ whole genome shotgun (WGS) entry which is preliminary data.</text>
</comment>
<evidence type="ECO:0008006" key="3">
    <source>
        <dbReference type="Google" id="ProtNLM"/>
    </source>
</evidence>
<keyword evidence="2" id="KW-1185">Reference proteome</keyword>
<name>A0ABT0Q5H7_9RHOB</name>
<dbReference type="Proteomes" id="UP001203880">
    <property type="component" value="Unassembled WGS sequence"/>
</dbReference>
<gene>
    <name evidence="1" type="ORF">M3P21_16085</name>
</gene>
<evidence type="ECO:0000313" key="2">
    <source>
        <dbReference type="Proteomes" id="UP001203880"/>
    </source>
</evidence>
<protein>
    <recommendedName>
        <fullName evidence="3">Type II secretion system protein GspG C-terminal domain-containing protein</fullName>
    </recommendedName>
</protein>
<accession>A0ABT0Q5H7</accession>
<reference evidence="1" key="1">
    <citation type="submission" date="2022-05" db="EMBL/GenBank/DDBJ databases">
        <authorList>
            <person name="Park J.-S."/>
        </authorList>
    </citation>
    <scope>NUCLEOTIDE SEQUENCE</scope>
    <source>
        <strain evidence="1">2012CJ41-6</strain>
    </source>
</reference>